<organism evidence="6 7">
    <name type="scientific">Candidatus Ruania gallistercoris</name>
    <dbReference type="NCBI Taxonomy" id="2838746"/>
    <lineage>
        <taxon>Bacteria</taxon>
        <taxon>Bacillati</taxon>
        <taxon>Actinomycetota</taxon>
        <taxon>Actinomycetes</taxon>
        <taxon>Micrococcales</taxon>
        <taxon>Ruaniaceae</taxon>
        <taxon>Ruania</taxon>
    </lineage>
</organism>
<accession>A0A9D2EG66</accession>
<dbReference type="EC" id="3.5.1.28" evidence="6"/>
<dbReference type="Pfam" id="PF01510">
    <property type="entry name" value="Amidase_2"/>
    <property type="match status" value="1"/>
</dbReference>
<name>A0A9D2EG66_9MICO</name>
<protein>
    <submittedName>
        <fullName evidence="6">N-acetylmuramoyl-L-alanine amidase</fullName>
        <ecNumber evidence="6">3.5.1.28</ecNumber>
    </submittedName>
</protein>
<dbReference type="InterPro" id="IPR006619">
    <property type="entry name" value="PGRP_domain_met/bac"/>
</dbReference>
<evidence type="ECO:0000313" key="7">
    <source>
        <dbReference type="Proteomes" id="UP000824037"/>
    </source>
</evidence>
<dbReference type="EMBL" id="DXBY01000244">
    <property type="protein sequence ID" value="HIZ36897.1"/>
    <property type="molecule type" value="Genomic_DNA"/>
</dbReference>
<comment type="caution">
    <text evidence="6">The sequence shown here is derived from an EMBL/GenBank/DDBJ whole genome shotgun (WGS) entry which is preliminary data.</text>
</comment>
<evidence type="ECO:0000256" key="2">
    <source>
        <dbReference type="SAM" id="MobiDB-lite"/>
    </source>
</evidence>
<dbReference type="InterPro" id="IPR006311">
    <property type="entry name" value="TAT_signal"/>
</dbReference>
<feature type="domain" description="Peptidoglycan recognition protein family" evidence="5">
    <location>
        <begin position="182"/>
        <end position="345"/>
    </location>
</feature>
<dbReference type="InterPro" id="IPR036505">
    <property type="entry name" value="Amidase/PGRP_sf"/>
</dbReference>
<dbReference type="PROSITE" id="PS51318">
    <property type="entry name" value="TAT"/>
    <property type="match status" value="1"/>
</dbReference>
<sequence>MSSTTARTALTRRSALVALAGTGLAVGPAIGAWAAPPDDDDPAPLTTPEGPDDQGMSRIPVEGVGDGRTAAWETEPFELVALTWTGDSAPEPYVRVRTDGVWSPWSALPADEHTAGGADVAGTEPLWTRGADAVEVSVAGEVPEDLSLTLVHPEPMPRSALSAPEPDATTAGVPGRWIIDKPTMASRANWGADESLRQNQDGVAYGDVRGGFVHHTATANSYSSGEVRGIIRSIYRYHVLSRDFYDIGYNFLIDRFGRIWEGAYGGVHRAVIAAHTQYYNSQSFGVAAIGNFHERNIPSRVLTAYADLFAWKFDVHGVHYAYGTGNYTNDGARRLPVISGHRDTKSTACPGQYLYARLDTIRSGTQNRLENRVKLELTGRGGSVAGTGVDLEVFWEYDGVAVDGVVRLQRRLSNGSWRNVRDFRVRNGRATHRIAPKNSQWWRVRAVSAESSQIDTSHPNGTSTWHQLRTVKSGGRTILDLSGPKETATGRDTTLYIGWISPRGGVTGEVRLQRELANGTWRTVRDIQVDRGKATTTVSPSRKTRYRVVSRGVQSPDDVPRRVSYLYTLDVW</sequence>
<keyword evidence="3" id="KW-0732">Signal</keyword>
<feature type="signal peptide" evidence="3">
    <location>
        <begin position="1"/>
        <end position="34"/>
    </location>
</feature>
<evidence type="ECO:0000259" key="5">
    <source>
        <dbReference type="SMART" id="SM00701"/>
    </source>
</evidence>
<reference evidence="6" key="1">
    <citation type="journal article" date="2021" name="PeerJ">
        <title>Extensive microbial diversity within the chicken gut microbiome revealed by metagenomics and culture.</title>
        <authorList>
            <person name="Gilroy R."/>
            <person name="Ravi A."/>
            <person name="Getino M."/>
            <person name="Pursley I."/>
            <person name="Horton D.L."/>
            <person name="Alikhan N.F."/>
            <person name="Baker D."/>
            <person name="Gharbi K."/>
            <person name="Hall N."/>
            <person name="Watson M."/>
            <person name="Adriaenssens E.M."/>
            <person name="Foster-Nyarko E."/>
            <person name="Jarju S."/>
            <person name="Secka A."/>
            <person name="Antonio M."/>
            <person name="Oren A."/>
            <person name="Chaudhuri R.R."/>
            <person name="La Ragione R."/>
            <person name="Hildebrand F."/>
            <person name="Pallen M.J."/>
        </authorList>
    </citation>
    <scope>NUCLEOTIDE SEQUENCE</scope>
    <source>
        <strain evidence="6">ChiGjej4B4-7305</strain>
    </source>
</reference>
<dbReference type="SMART" id="SM00644">
    <property type="entry name" value="Ami_2"/>
    <property type="match status" value="1"/>
</dbReference>
<dbReference type="Proteomes" id="UP000824037">
    <property type="component" value="Unassembled WGS sequence"/>
</dbReference>
<gene>
    <name evidence="6" type="ORF">H9815_14085</name>
</gene>
<dbReference type="GO" id="GO:0008270">
    <property type="term" value="F:zinc ion binding"/>
    <property type="evidence" value="ECO:0007669"/>
    <property type="project" value="InterPro"/>
</dbReference>
<dbReference type="AlphaFoldDB" id="A0A9D2EG66"/>
<dbReference type="InterPro" id="IPR002502">
    <property type="entry name" value="Amidase_domain"/>
</dbReference>
<dbReference type="PANTHER" id="PTHR11022">
    <property type="entry name" value="PEPTIDOGLYCAN RECOGNITION PROTEIN"/>
    <property type="match status" value="1"/>
</dbReference>
<evidence type="ECO:0000313" key="6">
    <source>
        <dbReference type="EMBL" id="HIZ36897.1"/>
    </source>
</evidence>
<dbReference type="InterPro" id="IPR015510">
    <property type="entry name" value="PGRP"/>
</dbReference>
<dbReference type="CDD" id="cd06583">
    <property type="entry name" value="PGRP"/>
    <property type="match status" value="1"/>
</dbReference>
<dbReference type="Gene3D" id="3.40.80.10">
    <property type="entry name" value="Peptidoglycan recognition protein-like"/>
    <property type="match status" value="1"/>
</dbReference>
<dbReference type="PANTHER" id="PTHR11022:SF41">
    <property type="entry name" value="PEPTIDOGLYCAN-RECOGNITION PROTEIN LC-RELATED"/>
    <property type="match status" value="1"/>
</dbReference>
<evidence type="ECO:0000256" key="3">
    <source>
        <dbReference type="SAM" id="SignalP"/>
    </source>
</evidence>
<reference evidence="6" key="2">
    <citation type="submission" date="2021-04" db="EMBL/GenBank/DDBJ databases">
        <authorList>
            <person name="Gilroy R."/>
        </authorList>
    </citation>
    <scope>NUCLEOTIDE SEQUENCE</scope>
    <source>
        <strain evidence="6">ChiGjej4B4-7305</strain>
    </source>
</reference>
<dbReference type="GO" id="GO:0009253">
    <property type="term" value="P:peptidoglycan catabolic process"/>
    <property type="evidence" value="ECO:0007669"/>
    <property type="project" value="InterPro"/>
</dbReference>
<dbReference type="SMART" id="SM00701">
    <property type="entry name" value="PGRP"/>
    <property type="match status" value="1"/>
</dbReference>
<comment type="similarity">
    <text evidence="1">Belongs to the N-acetylmuramoyl-L-alanine amidase 2 family.</text>
</comment>
<evidence type="ECO:0000256" key="1">
    <source>
        <dbReference type="ARBA" id="ARBA00007553"/>
    </source>
</evidence>
<dbReference type="GO" id="GO:0008745">
    <property type="term" value="F:N-acetylmuramoyl-L-alanine amidase activity"/>
    <property type="evidence" value="ECO:0007669"/>
    <property type="project" value="UniProtKB-EC"/>
</dbReference>
<keyword evidence="6" id="KW-0378">Hydrolase</keyword>
<feature type="domain" description="N-acetylmuramoyl-L-alanine amidase" evidence="4">
    <location>
        <begin position="197"/>
        <end position="351"/>
    </location>
</feature>
<feature type="chain" id="PRO_5039217094" evidence="3">
    <location>
        <begin position="35"/>
        <end position="572"/>
    </location>
</feature>
<dbReference type="SUPFAM" id="SSF55846">
    <property type="entry name" value="N-acetylmuramoyl-L-alanine amidase-like"/>
    <property type="match status" value="1"/>
</dbReference>
<proteinExistence type="inferred from homology"/>
<feature type="region of interest" description="Disordered" evidence="2">
    <location>
        <begin position="29"/>
        <end position="63"/>
    </location>
</feature>
<evidence type="ECO:0000259" key="4">
    <source>
        <dbReference type="SMART" id="SM00644"/>
    </source>
</evidence>